<feature type="transmembrane region" description="Helical" evidence="7">
    <location>
        <begin position="233"/>
        <end position="254"/>
    </location>
</feature>
<dbReference type="GO" id="GO:0005886">
    <property type="term" value="C:plasma membrane"/>
    <property type="evidence" value="ECO:0007669"/>
    <property type="project" value="UniProtKB-SubCell"/>
</dbReference>
<evidence type="ECO:0000313" key="10">
    <source>
        <dbReference type="Proteomes" id="UP000652847"/>
    </source>
</evidence>
<evidence type="ECO:0000313" key="9">
    <source>
        <dbReference type="EMBL" id="MBC5650832.1"/>
    </source>
</evidence>
<evidence type="ECO:0000259" key="8">
    <source>
        <dbReference type="PROSITE" id="PS50928"/>
    </source>
</evidence>
<dbReference type="PROSITE" id="PS50928">
    <property type="entry name" value="ABC_TM1"/>
    <property type="match status" value="1"/>
</dbReference>
<feature type="transmembrane region" description="Helical" evidence="7">
    <location>
        <begin position="283"/>
        <end position="306"/>
    </location>
</feature>
<dbReference type="CDD" id="cd06261">
    <property type="entry name" value="TM_PBP2"/>
    <property type="match status" value="1"/>
</dbReference>
<dbReference type="Proteomes" id="UP000652847">
    <property type="component" value="Unassembled WGS sequence"/>
</dbReference>
<feature type="transmembrane region" description="Helical" evidence="7">
    <location>
        <begin position="175"/>
        <end position="196"/>
    </location>
</feature>
<comment type="subcellular location">
    <subcellularLocation>
        <location evidence="1 7">Cell membrane</location>
        <topology evidence="1 7">Multi-pass membrane protein</topology>
    </subcellularLocation>
</comment>
<dbReference type="Pfam" id="PF00528">
    <property type="entry name" value="BPD_transp_1"/>
    <property type="match status" value="1"/>
</dbReference>
<evidence type="ECO:0000256" key="6">
    <source>
        <dbReference type="ARBA" id="ARBA00023136"/>
    </source>
</evidence>
<dbReference type="AlphaFoldDB" id="A0A8I0ADV9"/>
<reference evidence="9 10" key="1">
    <citation type="submission" date="2020-08" db="EMBL/GenBank/DDBJ databases">
        <title>Genome public.</title>
        <authorList>
            <person name="Liu C."/>
            <person name="Sun Q."/>
        </authorList>
    </citation>
    <scope>NUCLEOTIDE SEQUENCE [LARGE SCALE GENOMIC DNA]</scope>
    <source>
        <strain evidence="9 10">BX17</strain>
    </source>
</reference>
<comment type="similarity">
    <text evidence="7">Belongs to the binding-protein-dependent transport system permease family.</text>
</comment>
<protein>
    <submittedName>
        <fullName evidence="9">Sugar ABC transporter permease</fullName>
    </submittedName>
</protein>
<dbReference type="InterPro" id="IPR035906">
    <property type="entry name" value="MetI-like_sf"/>
</dbReference>
<accession>A0A8I0ADV9</accession>
<dbReference type="PANTHER" id="PTHR43005">
    <property type="entry name" value="BLR7065 PROTEIN"/>
    <property type="match status" value="1"/>
</dbReference>
<comment type="caution">
    <text evidence="9">The sequence shown here is derived from an EMBL/GenBank/DDBJ whole genome shotgun (WGS) entry which is preliminary data.</text>
</comment>
<sequence>MVTVTVQAVTKHTKREVSPVKKKFKKVEPYIWILPSVLLMAVFILVPIVFVFRMALSDVSKAGLIKGFAGLENFRKVTSSSVFAMVLKNTLVWTVAVVGISTLLGFILAILLNNEFKGRKLARAVVVFPWATTLIVQASIWKFIIDTDYGTLNTLLMRLGIIDHAINWTPTAGAYFAWEIACGIFVTIPFVTFTVLSGLQSIDASYYEAAAVDGASYWQKMFRITIPLVRPNLTISTILNIIYVFNSFPIIWTITKGDPANRTDTLVTYLYKLAFYNGKQGQAAAVSVIGFLILLLCASLYMVSVLKKGDE</sequence>
<dbReference type="GO" id="GO:0055085">
    <property type="term" value="P:transmembrane transport"/>
    <property type="evidence" value="ECO:0007669"/>
    <property type="project" value="InterPro"/>
</dbReference>
<evidence type="ECO:0000256" key="7">
    <source>
        <dbReference type="RuleBase" id="RU363032"/>
    </source>
</evidence>
<feature type="transmembrane region" description="Helical" evidence="7">
    <location>
        <begin position="30"/>
        <end position="52"/>
    </location>
</feature>
<gene>
    <name evidence="9" type="ORF">H8S54_06825</name>
</gene>
<dbReference type="InterPro" id="IPR000515">
    <property type="entry name" value="MetI-like"/>
</dbReference>
<dbReference type="EMBL" id="JACOOT010000014">
    <property type="protein sequence ID" value="MBC5650832.1"/>
    <property type="molecule type" value="Genomic_DNA"/>
</dbReference>
<feature type="transmembrane region" description="Helical" evidence="7">
    <location>
        <begin position="124"/>
        <end position="145"/>
    </location>
</feature>
<evidence type="ECO:0000256" key="5">
    <source>
        <dbReference type="ARBA" id="ARBA00022989"/>
    </source>
</evidence>
<feature type="domain" description="ABC transmembrane type-1" evidence="8">
    <location>
        <begin position="87"/>
        <end position="304"/>
    </location>
</feature>
<evidence type="ECO:0000256" key="2">
    <source>
        <dbReference type="ARBA" id="ARBA00022448"/>
    </source>
</evidence>
<dbReference type="SUPFAM" id="SSF161098">
    <property type="entry name" value="MetI-like"/>
    <property type="match status" value="1"/>
</dbReference>
<keyword evidence="4 7" id="KW-0812">Transmembrane</keyword>
<evidence type="ECO:0000256" key="4">
    <source>
        <dbReference type="ARBA" id="ARBA00022692"/>
    </source>
</evidence>
<organism evidence="9 10">
    <name type="scientific">Blautia segnis</name>
    <dbReference type="NCBI Taxonomy" id="2763030"/>
    <lineage>
        <taxon>Bacteria</taxon>
        <taxon>Bacillati</taxon>
        <taxon>Bacillota</taxon>
        <taxon>Clostridia</taxon>
        <taxon>Lachnospirales</taxon>
        <taxon>Lachnospiraceae</taxon>
        <taxon>Blautia</taxon>
    </lineage>
</organism>
<dbReference type="PANTHER" id="PTHR43005:SF1">
    <property type="entry name" value="SPERMIDINE_PUTRESCINE TRANSPORT SYSTEM PERMEASE PROTEIN"/>
    <property type="match status" value="1"/>
</dbReference>
<dbReference type="Gene3D" id="1.10.3720.10">
    <property type="entry name" value="MetI-like"/>
    <property type="match status" value="1"/>
</dbReference>
<keyword evidence="10" id="KW-1185">Reference proteome</keyword>
<keyword evidence="3" id="KW-1003">Cell membrane</keyword>
<name>A0A8I0ADV9_9FIRM</name>
<keyword evidence="5 7" id="KW-1133">Transmembrane helix</keyword>
<evidence type="ECO:0000256" key="1">
    <source>
        <dbReference type="ARBA" id="ARBA00004651"/>
    </source>
</evidence>
<evidence type="ECO:0000256" key="3">
    <source>
        <dbReference type="ARBA" id="ARBA00022475"/>
    </source>
</evidence>
<feature type="transmembrane region" description="Helical" evidence="7">
    <location>
        <begin position="91"/>
        <end position="112"/>
    </location>
</feature>
<proteinExistence type="inferred from homology"/>
<keyword evidence="2 7" id="KW-0813">Transport</keyword>
<keyword evidence="6 7" id="KW-0472">Membrane</keyword>